<keyword evidence="4" id="KW-1185">Reference proteome</keyword>
<sequence length="116" mass="12106">MRTVLVTPLLLALLRVLTGDLPTGPGAVTAAALLVLTCAVALALTPARLPIAGTPAAIHAAAMRRRAYRTAYLPRATPPPRAAPAPEPRATGLRPPPEGHFSPRASPSPRTRRGSW</sequence>
<evidence type="ECO:0000313" key="4">
    <source>
        <dbReference type="Proteomes" id="UP000032066"/>
    </source>
</evidence>
<reference evidence="3 4" key="1">
    <citation type="submission" date="2015-02" db="EMBL/GenBank/DDBJ databases">
        <title>Draft genome sequence of Kitasatospora griseola MF730-N6, a bafilomycin, terpentecin and satosporin producer.</title>
        <authorList>
            <person name="Arens J.C."/>
            <person name="Haltli B."/>
            <person name="Kerr R.G."/>
        </authorList>
    </citation>
    <scope>NUCLEOTIDE SEQUENCE [LARGE SCALE GENOMIC DNA]</scope>
    <source>
        <strain evidence="3 4">MF730-N6</strain>
    </source>
</reference>
<keyword evidence="2" id="KW-0812">Transmembrane</keyword>
<evidence type="ECO:0000313" key="3">
    <source>
        <dbReference type="EMBL" id="KIQ62218.1"/>
    </source>
</evidence>
<feature type="region of interest" description="Disordered" evidence="1">
    <location>
        <begin position="71"/>
        <end position="116"/>
    </location>
</feature>
<keyword evidence="2" id="KW-0472">Membrane</keyword>
<comment type="caution">
    <text evidence="3">The sequence shown here is derived from an EMBL/GenBank/DDBJ whole genome shotgun (WGS) entry which is preliminary data.</text>
</comment>
<name>A0A0D0PUI5_KITGR</name>
<feature type="compositionally biased region" description="Pro residues" evidence="1">
    <location>
        <begin position="76"/>
        <end position="87"/>
    </location>
</feature>
<evidence type="ECO:0000256" key="1">
    <source>
        <dbReference type="SAM" id="MobiDB-lite"/>
    </source>
</evidence>
<proteinExistence type="predicted"/>
<keyword evidence="2" id="KW-1133">Transmembrane helix</keyword>
<evidence type="ECO:0000256" key="2">
    <source>
        <dbReference type="SAM" id="Phobius"/>
    </source>
</evidence>
<protein>
    <submittedName>
        <fullName evidence="3">Uncharacterized protein</fullName>
    </submittedName>
</protein>
<accession>A0A0D0PUI5</accession>
<dbReference type="PATRIC" id="fig|2064.6.peg.5165"/>
<dbReference type="EMBL" id="JXZB01000004">
    <property type="protein sequence ID" value="KIQ62218.1"/>
    <property type="molecule type" value="Genomic_DNA"/>
</dbReference>
<gene>
    <name evidence="3" type="ORF">TR51_24150</name>
</gene>
<dbReference type="Proteomes" id="UP000032066">
    <property type="component" value="Unassembled WGS sequence"/>
</dbReference>
<organism evidence="3 4">
    <name type="scientific">Kitasatospora griseola</name>
    <name type="common">Streptomyces griseolosporeus</name>
    <dbReference type="NCBI Taxonomy" id="2064"/>
    <lineage>
        <taxon>Bacteria</taxon>
        <taxon>Bacillati</taxon>
        <taxon>Actinomycetota</taxon>
        <taxon>Actinomycetes</taxon>
        <taxon>Kitasatosporales</taxon>
        <taxon>Streptomycetaceae</taxon>
        <taxon>Kitasatospora</taxon>
    </lineage>
</organism>
<dbReference type="AlphaFoldDB" id="A0A0D0PUI5"/>
<feature type="transmembrane region" description="Helical" evidence="2">
    <location>
        <begin position="28"/>
        <end position="45"/>
    </location>
</feature>
<dbReference type="STRING" id="2064.TR51_24150"/>